<reference evidence="3 4" key="1">
    <citation type="journal article" date="2022" name="Nat. Plants">
        <title>Genomes of leafy and leafless Platanthera orchids illuminate the evolution of mycoheterotrophy.</title>
        <authorList>
            <person name="Li M.H."/>
            <person name="Liu K.W."/>
            <person name="Li Z."/>
            <person name="Lu H.C."/>
            <person name="Ye Q.L."/>
            <person name="Zhang D."/>
            <person name="Wang J.Y."/>
            <person name="Li Y.F."/>
            <person name="Zhong Z.M."/>
            <person name="Liu X."/>
            <person name="Yu X."/>
            <person name="Liu D.K."/>
            <person name="Tu X.D."/>
            <person name="Liu B."/>
            <person name="Hao Y."/>
            <person name="Liao X.Y."/>
            <person name="Jiang Y.T."/>
            <person name="Sun W.H."/>
            <person name="Chen J."/>
            <person name="Chen Y.Q."/>
            <person name="Ai Y."/>
            <person name="Zhai J.W."/>
            <person name="Wu S.S."/>
            <person name="Zhou Z."/>
            <person name="Hsiao Y.Y."/>
            <person name="Wu W.L."/>
            <person name="Chen Y.Y."/>
            <person name="Lin Y.F."/>
            <person name="Hsu J.L."/>
            <person name="Li C.Y."/>
            <person name="Wang Z.W."/>
            <person name="Zhao X."/>
            <person name="Zhong W.Y."/>
            <person name="Ma X.K."/>
            <person name="Ma L."/>
            <person name="Huang J."/>
            <person name="Chen G.Z."/>
            <person name="Huang M.Z."/>
            <person name="Huang L."/>
            <person name="Peng D.H."/>
            <person name="Luo Y.B."/>
            <person name="Zou S.Q."/>
            <person name="Chen S.P."/>
            <person name="Lan S."/>
            <person name="Tsai W.C."/>
            <person name="Van de Peer Y."/>
            <person name="Liu Z.J."/>
        </authorList>
    </citation>
    <scope>NUCLEOTIDE SEQUENCE [LARGE SCALE GENOMIC DNA]</scope>
    <source>
        <strain evidence="3">Lor288</strain>
    </source>
</reference>
<feature type="compositionally biased region" description="Basic and acidic residues" evidence="2">
    <location>
        <begin position="43"/>
        <end position="55"/>
    </location>
</feature>
<gene>
    <name evidence="3" type="ORF">KSP40_PGU007593</name>
</gene>
<dbReference type="PANTHER" id="PTHR35164">
    <property type="entry name" value="EXPRESSED PROTEIN"/>
    <property type="match status" value="1"/>
</dbReference>
<sequence>MQGFRSRPGSSEIHQKSSPSTPNPKRSPSPKITRSSSVSSDSMDSRVSRVPERKPSPMSQSSQEKQRHMRVSETQQQLAHALEDLKRAKEERSQALEELKKRDEESTRIRDTVTALKIEAEKSKEAEMKMLESLASQTKQLEQTMILLEEAKLEIRNLREIPGSLEKKGLLASVQTIQAQEEIRKLRYELRLAMEAEEKGKKAMDDFAIALKEVTTEATQLKEELAAAKSEAEKARAESELSDSSLREAKQKLLEITAVYDKLKMEHEESSIAWNAKQDSFMNCMMISEEDMEKKDEEISRLAEAHNTAKEENSKLRDIIKQAVNEAMVVKESLEIARSENYELKEQFSEKESAFEKTRQENQSLKDREAAALDSVRKLKGLLASTIASDLKRDLNVSDVEASKQPSKLTTDDRKVTTDDRKVSRNVKKFPSDRWVANDNIRFQNGSRHSVEGSETFENFAFDREGAFDSLEGILAHGVDNGNRKKKKTVFGRFGDALRRRSFRKT</sequence>
<proteinExistence type="predicted"/>
<evidence type="ECO:0000256" key="2">
    <source>
        <dbReference type="SAM" id="MobiDB-lite"/>
    </source>
</evidence>
<dbReference type="Proteomes" id="UP001412067">
    <property type="component" value="Unassembled WGS sequence"/>
</dbReference>
<organism evidence="3 4">
    <name type="scientific">Platanthera guangdongensis</name>
    <dbReference type="NCBI Taxonomy" id="2320717"/>
    <lineage>
        <taxon>Eukaryota</taxon>
        <taxon>Viridiplantae</taxon>
        <taxon>Streptophyta</taxon>
        <taxon>Embryophyta</taxon>
        <taxon>Tracheophyta</taxon>
        <taxon>Spermatophyta</taxon>
        <taxon>Magnoliopsida</taxon>
        <taxon>Liliopsida</taxon>
        <taxon>Asparagales</taxon>
        <taxon>Orchidaceae</taxon>
        <taxon>Orchidoideae</taxon>
        <taxon>Orchideae</taxon>
        <taxon>Orchidinae</taxon>
        <taxon>Platanthera</taxon>
    </lineage>
</organism>
<name>A0ABR2MU64_9ASPA</name>
<feature type="region of interest" description="Disordered" evidence="2">
    <location>
        <begin position="1"/>
        <end position="108"/>
    </location>
</feature>
<keyword evidence="1" id="KW-0175">Coiled coil</keyword>
<accession>A0ABR2MU64</accession>
<dbReference type="PANTHER" id="PTHR35164:SF9">
    <property type="entry name" value="EXPRESSED PROTEIN"/>
    <property type="match status" value="1"/>
</dbReference>
<keyword evidence="4" id="KW-1185">Reference proteome</keyword>
<feature type="region of interest" description="Disordered" evidence="2">
    <location>
        <begin position="398"/>
        <end position="417"/>
    </location>
</feature>
<dbReference type="EMBL" id="JBBWWR010000005">
    <property type="protein sequence ID" value="KAK8966473.1"/>
    <property type="molecule type" value="Genomic_DNA"/>
</dbReference>
<evidence type="ECO:0000256" key="1">
    <source>
        <dbReference type="SAM" id="Coils"/>
    </source>
</evidence>
<evidence type="ECO:0000313" key="4">
    <source>
        <dbReference type="Proteomes" id="UP001412067"/>
    </source>
</evidence>
<feature type="coiled-coil region" evidence="1">
    <location>
        <begin position="131"/>
        <end position="161"/>
    </location>
</feature>
<feature type="compositionally biased region" description="Basic and acidic residues" evidence="2">
    <location>
        <begin position="81"/>
        <end position="108"/>
    </location>
</feature>
<comment type="caution">
    <text evidence="3">The sequence shown here is derived from an EMBL/GenBank/DDBJ whole genome shotgun (WGS) entry which is preliminary data.</text>
</comment>
<feature type="coiled-coil region" evidence="1">
    <location>
        <begin position="204"/>
        <end position="368"/>
    </location>
</feature>
<evidence type="ECO:0000313" key="3">
    <source>
        <dbReference type="EMBL" id="KAK8966473.1"/>
    </source>
</evidence>
<protein>
    <recommendedName>
        <fullName evidence="5">WEB family protein</fullName>
    </recommendedName>
</protein>
<evidence type="ECO:0008006" key="5">
    <source>
        <dbReference type="Google" id="ProtNLM"/>
    </source>
</evidence>